<evidence type="ECO:0000313" key="2">
    <source>
        <dbReference type="Proteomes" id="UP000034932"/>
    </source>
</evidence>
<dbReference type="Proteomes" id="UP000034932">
    <property type="component" value="Unassembled WGS sequence"/>
</dbReference>
<name>A0A0G0LSA7_9BACT</name>
<dbReference type="EMBL" id="LBVW01000006">
    <property type="protein sequence ID" value="KKQ93922.1"/>
    <property type="molecule type" value="Genomic_DNA"/>
</dbReference>
<accession>A0A0G0LSA7</accession>
<reference evidence="1 2" key="1">
    <citation type="journal article" date="2015" name="Nature">
        <title>rRNA introns, odd ribosomes, and small enigmatic genomes across a large radiation of phyla.</title>
        <authorList>
            <person name="Brown C.T."/>
            <person name="Hug L.A."/>
            <person name="Thomas B.C."/>
            <person name="Sharon I."/>
            <person name="Castelle C.J."/>
            <person name="Singh A."/>
            <person name="Wilkins M.J."/>
            <person name="Williams K.H."/>
            <person name="Banfield J.F."/>
        </authorList>
    </citation>
    <scope>NUCLEOTIDE SEQUENCE [LARGE SCALE GENOMIC DNA]</scope>
</reference>
<comment type="caution">
    <text evidence="1">The sequence shown here is derived from an EMBL/GenBank/DDBJ whole genome shotgun (WGS) entry which is preliminary data.</text>
</comment>
<dbReference type="STRING" id="1618573.UT19_C0006G0050"/>
<sequence>MVKVYESLVSVIIKQQEEIIGPIAWSEAKKVTGLVIRDHDVKIEGDGKKILESLVDQYSTLFGRASVEVCREVVKEMLTTIDKKELPEILL</sequence>
<proteinExistence type="predicted"/>
<protein>
    <submittedName>
        <fullName evidence="1">Uncharacterized protein</fullName>
    </submittedName>
</protein>
<dbReference type="AlphaFoldDB" id="A0A0G0LSA7"/>
<organism evidence="1 2">
    <name type="scientific">Candidatus Woesebacteria bacterium GW2011_GWB1_39_10b</name>
    <dbReference type="NCBI Taxonomy" id="1618573"/>
    <lineage>
        <taxon>Bacteria</taxon>
        <taxon>Candidatus Woeseibacteriota</taxon>
    </lineage>
</organism>
<gene>
    <name evidence="1" type="ORF">UT19_C0006G0050</name>
</gene>
<evidence type="ECO:0000313" key="1">
    <source>
        <dbReference type="EMBL" id="KKQ93922.1"/>
    </source>
</evidence>